<reference evidence="3 4" key="1">
    <citation type="journal article" date="2014" name="Int. J. Syst. Evol. Microbiol.">
        <title>Complete genome sequence of Corynebacterium casei LMG S-19264T (=DSM 44701T), isolated from a smear-ripened cheese.</title>
        <authorList>
            <consortium name="US DOE Joint Genome Institute (JGI-PGF)"/>
            <person name="Walter F."/>
            <person name="Albersmeier A."/>
            <person name="Kalinowski J."/>
            <person name="Ruckert C."/>
        </authorList>
    </citation>
    <scope>NUCLEOTIDE SEQUENCE [LARGE SCALE GENOMIC DNA]</scope>
    <source>
        <strain evidence="3 4">CGMCC 1.9161</strain>
    </source>
</reference>
<evidence type="ECO:0000313" key="3">
    <source>
        <dbReference type="EMBL" id="GGK53062.1"/>
    </source>
</evidence>
<dbReference type="GO" id="GO:0008168">
    <property type="term" value="F:methyltransferase activity"/>
    <property type="evidence" value="ECO:0007669"/>
    <property type="project" value="UniProtKB-KW"/>
</dbReference>
<dbReference type="SUPFAM" id="SSF53335">
    <property type="entry name" value="S-adenosyl-L-methionine-dependent methyltransferases"/>
    <property type="match status" value="1"/>
</dbReference>
<keyword evidence="1 3" id="KW-0489">Methyltransferase</keyword>
<dbReference type="RefSeq" id="WP_188915524.1">
    <property type="nucleotide sequence ID" value="NZ_BMMF01000017.1"/>
</dbReference>
<comment type="caution">
    <text evidence="3">The sequence shown here is derived from an EMBL/GenBank/DDBJ whole genome shotgun (WGS) entry which is preliminary data.</text>
</comment>
<dbReference type="PANTHER" id="PTHR13090:SF1">
    <property type="entry name" value="ARGININE-HYDROXYLASE NDUFAF5, MITOCHONDRIAL"/>
    <property type="match status" value="1"/>
</dbReference>
<dbReference type="InterPro" id="IPR050602">
    <property type="entry name" value="Malonyl-ACP_OMT"/>
</dbReference>
<protein>
    <submittedName>
        <fullName evidence="3">Methyltransferase</fullName>
    </submittedName>
</protein>
<dbReference type="InterPro" id="IPR029063">
    <property type="entry name" value="SAM-dependent_MTases_sf"/>
</dbReference>
<dbReference type="Pfam" id="PF13489">
    <property type="entry name" value="Methyltransf_23"/>
    <property type="match status" value="1"/>
</dbReference>
<proteinExistence type="predicted"/>
<dbReference type="Proteomes" id="UP000600449">
    <property type="component" value="Unassembled WGS sequence"/>
</dbReference>
<keyword evidence="2" id="KW-0808">Transferase</keyword>
<dbReference type="EMBL" id="BMMF01000017">
    <property type="protein sequence ID" value="GGK53062.1"/>
    <property type="molecule type" value="Genomic_DNA"/>
</dbReference>
<evidence type="ECO:0000256" key="1">
    <source>
        <dbReference type="ARBA" id="ARBA00022603"/>
    </source>
</evidence>
<organism evidence="3 4">
    <name type="scientific">Salinarimonas ramus</name>
    <dbReference type="NCBI Taxonomy" id="690164"/>
    <lineage>
        <taxon>Bacteria</taxon>
        <taxon>Pseudomonadati</taxon>
        <taxon>Pseudomonadota</taxon>
        <taxon>Alphaproteobacteria</taxon>
        <taxon>Hyphomicrobiales</taxon>
        <taxon>Salinarimonadaceae</taxon>
        <taxon>Salinarimonas</taxon>
    </lineage>
</organism>
<evidence type="ECO:0000313" key="4">
    <source>
        <dbReference type="Proteomes" id="UP000600449"/>
    </source>
</evidence>
<dbReference type="PANTHER" id="PTHR13090">
    <property type="entry name" value="ARGININE-HYDROXYLASE NDUFAF5, MITOCHONDRIAL"/>
    <property type="match status" value="1"/>
</dbReference>
<keyword evidence="4" id="KW-1185">Reference proteome</keyword>
<name>A0A917QIM5_9HYPH</name>
<accession>A0A917QIM5</accession>
<dbReference type="AlphaFoldDB" id="A0A917QIM5"/>
<gene>
    <name evidence="3" type="ORF">GCM10011322_44920</name>
</gene>
<evidence type="ECO:0000256" key="2">
    <source>
        <dbReference type="ARBA" id="ARBA00022679"/>
    </source>
</evidence>
<dbReference type="Gene3D" id="3.40.50.150">
    <property type="entry name" value="Vaccinia Virus protein VP39"/>
    <property type="match status" value="1"/>
</dbReference>
<sequence length="292" mass="31258">MSSTVFDRRLARTRLARARALGHADFLAVRAAEDLEDRLGAVLRQFPVVVDLGTPTAHLARALSSRPGTERVLRLAPLPEPGAVVADEEALPLAAESANLVVSALALQGVNDLPGTLIQARRALAPDGLLLACLLGGATLHELRQSFAAAEAETTGGVSPRVAPFADVRDLGALMQRAGFALPVVDADPIVVRYADVFGLLRDLRAMGLTNALVERRKAPLRRDTLARLAEIYAERYADPDGRVRATFELVWLSGWAPHESQQKPLRPGSARMRLADALGTREIGAGDKAKP</sequence>
<dbReference type="GO" id="GO:0032259">
    <property type="term" value="P:methylation"/>
    <property type="evidence" value="ECO:0007669"/>
    <property type="project" value="UniProtKB-KW"/>
</dbReference>